<feature type="signal peptide" evidence="1">
    <location>
        <begin position="1"/>
        <end position="19"/>
    </location>
</feature>
<reference evidence="2" key="1">
    <citation type="journal article" date="2023" name="Mol. Phylogenet. Evol.">
        <title>Genome-scale phylogeny and comparative genomics of the fungal order Sordariales.</title>
        <authorList>
            <person name="Hensen N."/>
            <person name="Bonometti L."/>
            <person name="Westerberg I."/>
            <person name="Brannstrom I.O."/>
            <person name="Guillou S."/>
            <person name="Cros-Aarteil S."/>
            <person name="Calhoun S."/>
            <person name="Haridas S."/>
            <person name="Kuo A."/>
            <person name="Mondo S."/>
            <person name="Pangilinan J."/>
            <person name="Riley R."/>
            <person name="LaButti K."/>
            <person name="Andreopoulos B."/>
            <person name="Lipzen A."/>
            <person name="Chen C."/>
            <person name="Yan M."/>
            <person name="Daum C."/>
            <person name="Ng V."/>
            <person name="Clum A."/>
            <person name="Steindorff A."/>
            <person name="Ohm R.A."/>
            <person name="Martin F."/>
            <person name="Silar P."/>
            <person name="Natvig D.O."/>
            <person name="Lalanne C."/>
            <person name="Gautier V."/>
            <person name="Ament-Velasquez S.L."/>
            <person name="Kruys A."/>
            <person name="Hutchinson M.I."/>
            <person name="Powell A.J."/>
            <person name="Barry K."/>
            <person name="Miller A.N."/>
            <person name="Grigoriev I.V."/>
            <person name="Debuchy R."/>
            <person name="Gladieux P."/>
            <person name="Hiltunen Thoren M."/>
            <person name="Johannesson H."/>
        </authorList>
    </citation>
    <scope>NUCLEOTIDE SEQUENCE</scope>
    <source>
        <strain evidence="2">PSN324</strain>
    </source>
</reference>
<organism evidence="2 3">
    <name type="scientific">Cladorrhinum samala</name>
    <dbReference type="NCBI Taxonomy" id="585594"/>
    <lineage>
        <taxon>Eukaryota</taxon>
        <taxon>Fungi</taxon>
        <taxon>Dikarya</taxon>
        <taxon>Ascomycota</taxon>
        <taxon>Pezizomycotina</taxon>
        <taxon>Sordariomycetes</taxon>
        <taxon>Sordariomycetidae</taxon>
        <taxon>Sordariales</taxon>
        <taxon>Podosporaceae</taxon>
        <taxon>Cladorrhinum</taxon>
    </lineage>
</organism>
<proteinExistence type="predicted"/>
<dbReference type="AlphaFoldDB" id="A0AAV9HGE7"/>
<protein>
    <submittedName>
        <fullName evidence="2">Uncharacterized protein</fullName>
    </submittedName>
</protein>
<name>A0AAV9HGE7_9PEZI</name>
<evidence type="ECO:0000256" key="1">
    <source>
        <dbReference type="SAM" id="SignalP"/>
    </source>
</evidence>
<keyword evidence="1" id="KW-0732">Signal</keyword>
<reference evidence="2" key="2">
    <citation type="submission" date="2023-06" db="EMBL/GenBank/DDBJ databases">
        <authorList>
            <consortium name="Lawrence Berkeley National Laboratory"/>
            <person name="Mondo S.J."/>
            <person name="Hensen N."/>
            <person name="Bonometti L."/>
            <person name="Westerberg I."/>
            <person name="Brannstrom I.O."/>
            <person name="Guillou S."/>
            <person name="Cros-Aarteil S."/>
            <person name="Calhoun S."/>
            <person name="Haridas S."/>
            <person name="Kuo A."/>
            <person name="Pangilinan J."/>
            <person name="Riley R."/>
            <person name="Labutti K."/>
            <person name="Andreopoulos B."/>
            <person name="Lipzen A."/>
            <person name="Chen C."/>
            <person name="Yanf M."/>
            <person name="Daum C."/>
            <person name="Ng V."/>
            <person name="Clum A."/>
            <person name="Steindorff A."/>
            <person name="Ohm R."/>
            <person name="Martin F."/>
            <person name="Silar P."/>
            <person name="Natvig D."/>
            <person name="Lalanne C."/>
            <person name="Gautier V."/>
            <person name="Ament-Velasquez S.L."/>
            <person name="Kruys A."/>
            <person name="Hutchinson M.I."/>
            <person name="Powell A.J."/>
            <person name="Barry K."/>
            <person name="Miller A.N."/>
            <person name="Grigoriev I.V."/>
            <person name="Debuchy R."/>
            <person name="Gladieux P."/>
            <person name="Thoren M.H."/>
            <person name="Johannesson H."/>
        </authorList>
    </citation>
    <scope>NUCLEOTIDE SEQUENCE</scope>
    <source>
        <strain evidence="2">PSN324</strain>
    </source>
</reference>
<evidence type="ECO:0000313" key="2">
    <source>
        <dbReference type="EMBL" id="KAK4459730.1"/>
    </source>
</evidence>
<dbReference type="EMBL" id="MU865029">
    <property type="protein sequence ID" value="KAK4459730.1"/>
    <property type="molecule type" value="Genomic_DNA"/>
</dbReference>
<sequence>PSKMQLTTVLFTLFTAALAAPSAETIEARTGTNPACTFGTYRCTTPNTGIEICDVANNWQLVGACPNNTVCTNLPQNGYTLPFCTNPPAPTPKEKRNGRPGQSPGDRCTTPGQYSCFGAYAIQVCDTLNISRFVGNCPPKSHCDYLNGIPYCVANY</sequence>
<accession>A0AAV9HGE7</accession>
<feature type="non-terminal residue" evidence="2">
    <location>
        <position position="1"/>
    </location>
</feature>
<comment type="caution">
    <text evidence="2">The sequence shown here is derived from an EMBL/GenBank/DDBJ whole genome shotgun (WGS) entry which is preliminary data.</text>
</comment>
<keyword evidence="3" id="KW-1185">Reference proteome</keyword>
<dbReference type="Proteomes" id="UP001321749">
    <property type="component" value="Unassembled WGS sequence"/>
</dbReference>
<feature type="chain" id="PRO_5043664662" evidence="1">
    <location>
        <begin position="20"/>
        <end position="156"/>
    </location>
</feature>
<evidence type="ECO:0000313" key="3">
    <source>
        <dbReference type="Proteomes" id="UP001321749"/>
    </source>
</evidence>
<gene>
    <name evidence="2" type="ORF">QBC42DRAFT_182738</name>
</gene>